<keyword evidence="1" id="KW-0812">Transmembrane</keyword>
<proteinExistence type="predicted"/>
<keyword evidence="1" id="KW-0472">Membrane</keyword>
<organism evidence="2 3">
    <name type="scientific">Tessaracoccus rhinocerotis</name>
    <dbReference type="NCBI Taxonomy" id="1689449"/>
    <lineage>
        <taxon>Bacteria</taxon>
        <taxon>Bacillati</taxon>
        <taxon>Actinomycetota</taxon>
        <taxon>Actinomycetes</taxon>
        <taxon>Propionibacteriales</taxon>
        <taxon>Propionibacteriaceae</taxon>
        <taxon>Tessaracoccus</taxon>
    </lineage>
</organism>
<dbReference type="EMBL" id="VKKG01000002">
    <property type="protein sequence ID" value="TRY18863.1"/>
    <property type="molecule type" value="Genomic_DNA"/>
</dbReference>
<evidence type="ECO:0000313" key="2">
    <source>
        <dbReference type="EMBL" id="TRY18863.1"/>
    </source>
</evidence>
<name>A0A553K2B9_9ACTN</name>
<evidence type="ECO:0000313" key="3">
    <source>
        <dbReference type="Proteomes" id="UP000317638"/>
    </source>
</evidence>
<dbReference type="AlphaFoldDB" id="A0A553K2B9"/>
<comment type="caution">
    <text evidence="2">The sequence shown here is derived from an EMBL/GenBank/DDBJ whole genome shotgun (WGS) entry which is preliminary data.</text>
</comment>
<dbReference type="Proteomes" id="UP000317638">
    <property type="component" value="Unassembled WGS sequence"/>
</dbReference>
<protein>
    <submittedName>
        <fullName evidence="2">Uncharacterized protein</fullName>
    </submittedName>
</protein>
<keyword evidence="1" id="KW-1133">Transmembrane helix</keyword>
<accession>A0A553K2B9</accession>
<sequence>MLVSVWLVTPMFLGAVVSVGVEVSDADAVALGLGVFEGVALGVGDAGAVGGVPVVLAVVWADSE</sequence>
<feature type="transmembrane region" description="Helical" evidence="1">
    <location>
        <begin position="28"/>
        <end position="61"/>
    </location>
</feature>
<evidence type="ECO:0000256" key="1">
    <source>
        <dbReference type="SAM" id="Phobius"/>
    </source>
</evidence>
<keyword evidence="3" id="KW-1185">Reference proteome</keyword>
<reference evidence="2 3" key="1">
    <citation type="submission" date="2019-07" db="EMBL/GenBank/DDBJ databases">
        <authorList>
            <person name="Zhou L.-Y."/>
        </authorList>
    </citation>
    <scope>NUCLEOTIDE SEQUENCE [LARGE SCALE GENOMIC DNA]</scope>
    <source>
        <strain evidence="2 3">YIM 101269</strain>
    </source>
</reference>
<gene>
    <name evidence="2" type="ORF">FOJ82_07070</name>
</gene>